<dbReference type="PANTHER" id="PTHR30341:SF0">
    <property type="entry name" value="NA(+)_H(+) ANTIPORTER NHAA"/>
    <property type="match status" value="1"/>
</dbReference>
<dbReference type="Pfam" id="PF06965">
    <property type="entry name" value="Na_H_antiport_1"/>
    <property type="match status" value="1"/>
</dbReference>
<feature type="transmembrane region" description="Helical" evidence="6">
    <location>
        <begin position="21"/>
        <end position="45"/>
    </location>
</feature>
<dbReference type="AlphaFoldDB" id="A0AAE4LM95"/>
<evidence type="ECO:0000256" key="4">
    <source>
        <dbReference type="ARBA" id="ARBA00022989"/>
    </source>
</evidence>
<gene>
    <name evidence="6 7" type="primary">nhaA</name>
    <name evidence="7" type="ORF">RVH17_09960</name>
</gene>
<feature type="transmembrane region" description="Helical" evidence="6">
    <location>
        <begin position="145"/>
        <end position="165"/>
    </location>
</feature>
<dbReference type="GO" id="GO:0006885">
    <property type="term" value="P:regulation of pH"/>
    <property type="evidence" value="ECO:0007669"/>
    <property type="project" value="UniProtKB-UniRule"/>
</dbReference>
<comment type="catalytic activity">
    <reaction evidence="6">
        <text>Na(+)(in) + 2 H(+)(out) = Na(+)(out) + 2 H(+)(in)</text>
        <dbReference type="Rhea" id="RHEA:29251"/>
        <dbReference type="ChEBI" id="CHEBI:15378"/>
        <dbReference type="ChEBI" id="CHEBI:29101"/>
    </reaction>
</comment>
<feature type="transmembrane region" description="Helical" evidence="6">
    <location>
        <begin position="177"/>
        <end position="196"/>
    </location>
</feature>
<sequence length="459" mass="49995">MRLFSMYRWVRERHMIGIRGRNFMEAPWAGGIVLLGCVIIAMLLANLPATSLYYRHLLETDLSLMVHSPDGLIDWVFPRGMTVEKLINDGLMVIFFFAVGLEIKREIVCGQLSSAKKALLPVLAAAGGMLFPAIIFTAFNHGTMAANGWGIPTATDIAFAIGILSMLGDRVPVSLKIFLTALAIADDLGAILVIALFYGGQVQIGCLLAALVIMLGVYFMKEMGEKRMFFYLVPAVVVWGLFYYSGVHSTISGVAMAMLIPMTPRYSKEYFVHKMRHLKALMLAAGTSGDDFPNENHRFYLRRMRNLAADSVGMSYRLEHALAPSVTFLVMPIFALANAGVEISSLEYLNIFHMSPDIGSVGMGVFFGLLVGKPLGIFLASWGAVKSGLAELPEGATWRMLFAVGCLGGIGFTMSLFVDALAYTEPDLIDRGKIAILMGSTAAAVAGSLLILIFSKKRT</sequence>
<comment type="similarity">
    <text evidence="6">Belongs to the NhaA Na(+)/H(+) (TC 2.A.33) antiporter family.</text>
</comment>
<keyword evidence="6" id="KW-0406">Ion transport</keyword>
<dbReference type="HAMAP" id="MF_01844">
    <property type="entry name" value="NhaA"/>
    <property type="match status" value="1"/>
</dbReference>
<keyword evidence="6" id="KW-0915">Sodium</keyword>
<dbReference type="InterPro" id="IPR004670">
    <property type="entry name" value="NhaA"/>
</dbReference>
<keyword evidence="2 6" id="KW-1003">Cell membrane</keyword>
<feature type="transmembrane region" description="Helical" evidence="6">
    <location>
        <begin position="118"/>
        <end position="139"/>
    </location>
</feature>
<comment type="subcellular location">
    <subcellularLocation>
        <location evidence="1">Cell inner membrane</location>
        <topology evidence="1">Multi-pass membrane protein</topology>
    </subcellularLocation>
    <subcellularLocation>
        <location evidence="6">Cell membrane</location>
        <topology evidence="6">Multi-pass membrane protein</topology>
    </subcellularLocation>
</comment>
<evidence type="ECO:0000256" key="6">
    <source>
        <dbReference type="HAMAP-Rule" id="MF_01844"/>
    </source>
</evidence>
<feature type="transmembrane region" description="Helical" evidence="6">
    <location>
        <begin position="361"/>
        <end position="385"/>
    </location>
</feature>
<reference evidence="7" key="1">
    <citation type="submission" date="2023-10" db="EMBL/GenBank/DDBJ databases">
        <title>Genome Sequence of the Bacteria from From Gut Wall in Crohn's Disease.</title>
        <authorList>
            <person name="Rodriguez-Palacios A."/>
        </authorList>
    </citation>
    <scope>NUCLEOTIDE SEQUENCE</scope>
    <source>
        <strain evidence="7">CavFT-hAR58</strain>
    </source>
</reference>
<keyword evidence="5 6" id="KW-0472">Membrane</keyword>
<dbReference type="Proteomes" id="UP001181347">
    <property type="component" value="Unassembled WGS sequence"/>
</dbReference>
<feature type="transmembrane region" description="Helical" evidence="6">
    <location>
        <begin position="202"/>
        <end position="221"/>
    </location>
</feature>
<evidence type="ECO:0000313" key="7">
    <source>
        <dbReference type="EMBL" id="MDU0260426.1"/>
    </source>
</evidence>
<keyword evidence="4 6" id="KW-1133">Transmembrane helix</keyword>
<name>A0AAE4LM95_9BACT</name>
<dbReference type="RefSeq" id="WP_237958884.1">
    <property type="nucleotide sequence ID" value="NZ_AP025581.1"/>
</dbReference>
<accession>A0AAE4LM95</accession>
<dbReference type="GO" id="GO:0015385">
    <property type="term" value="F:sodium:proton antiporter activity"/>
    <property type="evidence" value="ECO:0007669"/>
    <property type="project" value="UniProtKB-UniRule"/>
</dbReference>
<feature type="transmembrane region" description="Helical" evidence="6">
    <location>
        <begin position="397"/>
        <end position="422"/>
    </location>
</feature>
<comment type="caution">
    <text evidence="7">The sequence shown here is derived from an EMBL/GenBank/DDBJ whole genome shotgun (WGS) entry which is preliminary data.</text>
</comment>
<dbReference type="EMBL" id="JAWDES010000005">
    <property type="protein sequence ID" value="MDU0260426.1"/>
    <property type="molecule type" value="Genomic_DNA"/>
</dbReference>
<comment type="function">
    <text evidence="6">Na(+)/H(+) antiporter that extrudes sodium in exchange for external protons.</text>
</comment>
<keyword evidence="6" id="KW-0739">Sodium transport</keyword>
<dbReference type="InterPro" id="IPR023171">
    <property type="entry name" value="Na/H_antiporter_dom_sf"/>
</dbReference>
<evidence type="ECO:0000256" key="5">
    <source>
        <dbReference type="ARBA" id="ARBA00023136"/>
    </source>
</evidence>
<protein>
    <recommendedName>
        <fullName evidence="6">Na(+)/H(+) antiporter NhaA</fullName>
    </recommendedName>
    <alternativeName>
        <fullName evidence="6">Sodium/proton antiporter NhaA</fullName>
    </alternativeName>
</protein>
<dbReference type="Gene3D" id="1.20.1530.10">
    <property type="entry name" value="Na+/H+ antiporter like domain"/>
    <property type="match status" value="1"/>
</dbReference>
<keyword evidence="3 6" id="KW-0812">Transmembrane</keyword>
<proteinExistence type="inferred from homology"/>
<evidence type="ECO:0000256" key="1">
    <source>
        <dbReference type="ARBA" id="ARBA00004429"/>
    </source>
</evidence>
<feature type="transmembrane region" description="Helical" evidence="6">
    <location>
        <begin position="434"/>
        <end position="454"/>
    </location>
</feature>
<dbReference type="GO" id="GO:0005886">
    <property type="term" value="C:plasma membrane"/>
    <property type="evidence" value="ECO:0007669"/>
    <property type="project" value="UniProtKB-SubCell"/>
</dbReference>
<evidence type="ECO:0000313" key="8">
    <source>
        <dbReference type="Proteomes" id="UP001181347"/>
    </source>
</evidence>
<keyword evidence="6" id="KW-0050">Antiport</keyword>
<organism evidence="7 8">
    <name type="scientific">Alistipes finegoldii</name>
    <dbReference type="NCBI Taxonomy" id="214856"/>
    <lineage>
        <taxon>Bacteria</taxon>
        <taxon>Pseudomonadati</taxon>
        <taxon>Bacteroidota</taxon>
        <taxon>Bacteroidia</taxon>
        <taxon>Bacteroidales</taxon>
        <taxon>Rikenellaceae</taxon>
        <taxon>Alistipes</taxon>
    </lineage>
</organism>
<dbReference type="PANTHER" id="PTHR30341">
    <property type="entry name" value="SODIUM ION/PROTON ANTIPORTER NHAA-RELATED"/>
    <property type="match status" value="1"/>
</dbReference>
<feature type="transmembrane region" description="Helical" evidence="6">
    <location>
        <begin position="321"/>
        <end position="341"/>
    </location>
</feature>
<keyword evidence="6" id="KW-0813">Transport</keyword>
<evidence type="ECO:0000256" key="3">
    <source>
        <dbReference type="ARBA" id="ARBA00022692"/>
    </source>
</evidence>
<evidence type="ECO:0000256" key="2">
    <source>
        <dbReference type="ARBA" id="ARBA00022475"/>
    </source>
</evidence>
<dbReference type="NCBIfam" id="TIGR00773">
    <property type="entry name" value="NhaA"/>
    <property type="match status" value="1"/>
</dbReference>